<gene>
    <name evidence="2" type="ORF">NP590_19010</name>
</gene>
<reference evidence="2 3" key="1">
    <citation type="submission" date="2022-07" db="EMBL/GenBank/DDBJ databases">
        <title>Methylomonas rivi sp. nov., Methylomonas rosea sp. nov., Methylomonas aureus sp. nov. and Methylomonas subterranea sp. nov., four novel methanotrophs isolated from a freshwater creek and the deep terrestrial subsurface.</title>
        <authorList>
            <person name="Abin C."/>
            <person name="Sankaranarayanan K."/>
            <person name="Garner C."/>
            <person name="Sindelar R."/>
            <person name="Kotary K."/>
            <person name="Garner R."/>
            <person name="Barclay S."/>
            <person name="Lawson P."/>
            <person name="Krumholz L."/>
        </authorList>
    </citation>
    <scope>NUCLEOTIDE SEQUENCE [LARGE SCALE GENOMIC DNA]</scope>
    <source>
        <strain evidence="2 3">SURF-2</strain>
    </source>
</reference>
<evidence type="ECO:0000313" key="2">
    <source>
        <dbReference type="EMBL" id="MCQ8106206.1"/>
    </source>
</evidence>
<dbReference type="CDD" id="cd03801">
    <property type="entry name" value="GT4_PimA-like"/>
    <property type="match status" value="1"/>
</dbReference>
<dbReference type="Proteomes" id="UP001524499">
    <property type="component" value="Unassembled WGS sequence"/>
</dbReference>
<proteinExistence type="predicted"/>
<sequence>MGECQLLGRLPQGILKGRRPMRIGLLMVGDLESISGGYLYNRKLLAYLQRMGDEVVVISLPRRAYWRQLADNFGNACLQRIAAANLDILIEDAMAHPALFLLNRRINIPVLTLVHLLTSFERHACYGGWLYRIVERRYLKSVSGIIANSQTTLAQARQLLDGRLPPHCVAVPAGDNFPDAMPDVECIRRRALKPGPLNILLVGNVIHRKGLHVLIQALMQLAPEDFRLTVAGRLDMEPGYVAYIENLIRASGLRGRVSLKGVVRGRILADLYEQHDLMVLPSAYESFGIVYVEAQQFGLPVIGTTAGAAREIIRHGDNGYLVEPADADGLADHLQTLQRDRQLLLVMSENALAAYPAYACWDDSCRVIRQYLLGYGRREDDGA</sequence>
<dbReference type="InterPro" id="IPR050194">
    <property type="entry name" value="Glycosyltransferase_grp1"/>
</dbReference>
<dbReference type="RefSeq" id="WP_256604284.1">
    <property type="nucleotide sequence ID" value="NZ_JANIBJ010000051.1"/>
</dbReference>
<dbReference type="EMBL" id="JANIBJ010000051">
    <property type="protein sequence ID" value="MCQ8106206.1"/>
    <property type="molecule type" value="Genomic_DNA"/>
</dbReference>
<protein>
    <submittedName>
        <fullName evidence="2">Glycosyltransferase family 4 protein</fullName>
    </submittedName>
</protein>
<feature type="domain" description="Glycosyl transferase family 1" evidence="1">
    <location>
        <begin position="192"/>
        <end position="351"/>
    </location>
</feature>
<name>A0ABT1TL48_9GAMM</name>
<dbReference type="Gene3D" id="3.40.50.2000">
    <property type="entry name" value="Glycogen Phosphorylase B"/>
    <property type="match status" value="2"/>
</dbReference>
<comment type="caution">
    <text evidence="2">The sequence shown here is derived from an EMBL/GenBank/DDBJ whole genome shotgun (WGS) entry which is preliminary data.</text>
</comment>
<accession>A0ABT1TL48</accession>
<keyword evidence="3" id="KW-1185">Reference proteome</keyword>
<evidence type="ECO:0000313" key="3">
    <source>
        <dbReference type="Proteomes" id="UP001524499"/>
    </source>
</evidence>
<dbReference type="InterPro" id="IPR001296">
    <property type="entry name" value="Glyco_trans_1"/>
</dbReference>
<dbReference type="Pfam" id="PF00534">
    <property type="entry name" value="Glycos_transf_1"/>
    <property type="match status" value="1"/>
</dbReference>
<dbReference type="SUPFAM" id="SSF53756">
    <property type="entry name" value="UDP-Glycosyltransferase/glycogen phosphorylase"/>
    <property type="match status" value="1"/>
</dbReference>
<evidence type="ECO:0000259" key="1">
    <source>
        <dbReference type="Pfam" id="PF00534"/>
    </source>
</evidence>
<dbReference type="PANTHER" id="PTHR45947:SF3">
    <property type="entry name" value="SULFOQUINOVOSYL TRANSFERASE SQD2"/>
    <property type="match status" value="1"/>
</dbReference>
<organism evidence="2 3">
    <name type="scientific">Methylomonas subterranea</name>
    <dbReference type="NCBI Taxonomy" id="2952225"/>
    <lineage>
        <taxon>Bacteria</taxon>
        <taxon>Pseudomonadati</taxon>
        <taxon>Pseudomonadota</taxon>
        <taxon>Gammaproteobacteria</taxon>
        <taxon>Methylococcales</taxon>
        <taxon>Methylococcaceae</taxon>
        <taxon>Methylomonas</taxon>
    </lineage>
</organism>
<dbReference type="PANTHER" id="PTHR45947">
    <property type="entry name" value="SULFOQUINOVOSYL TRANSFERASE SQD2"/>
    <property type="match status" value="1"/>
</dbReference>